<evidence type="ECO:0000256" key="2">
    <source>
        <dbReference type="ARBA" id="ARBA00022857"/>
    </source>
</evidence>
<proteinExistence type="inferred from homology"/>
<dbReference type="PROSITE" id="PS00061">
    <property type="entry name" value="ADH_SHORT"/>
    <property type="match status" value="1"/>
</dbReference>
<dbReference type="PRINTS" id="PR00081">
    <property type="entry name" value="GDHRDH"/>
</dbReference>
<sequence>MPRVAVVTGSNKGIGFAIVRSLCKKLDSSDVVYLTSRDETRGQEAVKKLEEEGIRPQYHQLDIADEDSVHRLCDHLQKTHGGLDILVNNAGIMLRDPDIPFVEKVERTLKTNFFDTVKAYNILSPAVRSHGRVVFVASELGHTAYRKISSELKTRFREAKTEEDVQKLMVKYVSDVKAGIDKDKGWQAGDDGYPPYNASKLGIITLAKVLGEEMANDPREDILVNSCCPGYVNTDLTEHMGHRTIDEGAVTSVYLALLPQNSGEPQGRYIGPTQKVVNFLWK</sequence>
<dbReference type="SUPFAM" id="SSF51735">
    <property type="entry name" value="NAD(P)-binding Rossmann-fold domains"/>
    <property type="match status" value="1"/>
</dbReference>
<evidence type="ECO:0000313" key="6">
    <source>
        <dbReference type="Proteomes" id="UP001152320"/>
    </source>
</evidence>
<dbReference type="InterPro" id="IPR020904">
    <property type="entry name" value="Sc_DH/Rdtase_CS"/>
</dbReference>
<dbReference type="GO" id="GO:0004090">
    <property type="term" value="F:carbonyl reductase (NADPH) activity"/>
    <property type="evidence" value="ECO:0007669"/>
    <property type="project" value="TreeGrafter"/>
</dbReference>
<gene>
    <name evidence="5" type="ORF">HOLleu_37153</name>
</gene>
<dbReference type="InterPro" id="IPR002347">
    <property type="entry name" value="SDR_fam"/>
</dbReference>
<dbReference type="AlphaFoldDB" id="A0A9Q0YGF2"/>
<dbReference type="Gene3D" id="3.40.50.720">
    <property type="entry name" value="NAD(P)-binding Rossmann-like Domain"/>
    <property type="match status" value="1"/>
</dbReference>
<evidence type="ECO:0000256" key="4">
    <source>
        <dbReference type="RuleBase" id="RU000363"/>
    </source>
</evidence>
<dbReference type="EMBL" id="JAIZAY010000020">
    <property type="protein sequence ID" value="KAJ8022298.1"/>
    <property type="molecule type" value="Genomic_DNA"/>
</dbReference>
<keyword evidence="6" id="KW-1185">Reference proteome</keyword>
<dbReference type="Pfam" id="PF00106">
    <property type="entry name" value="adh_short"/>
    <property type="match status" value="2"/>
</dbReference>
<dbReference type="PANTHER" id="PTHR43963:SF4">
    <property type="entry name" value="CARBONYL REDUCTASE (NADPH)"/>
    <property type="match status" value="1"/>
</dbReference>
<protein>
    <submittedName>
        <fullName evidence="5">Carbonyl reductase [NADPH] 3</fullName>
    </submittedName>
</protein>
<evidence type="ECO:0000313" key="5">
    <source>
        <dbReference type="EMBL" id="KAJ8022298.1"/>
    </source>
</evidence>
<dbReference type="OrthoDB" id="7289984at2759"/>
<keyword evidence="3" id="KW-0560">Oxidoreductase</keyword>
<organism evidence="5 6">
    <name type="scientific">Holothuria leucospilota</name>
    <name type="common">Black long sea cucumber</name>
    <name type="synonym">Mertensiothuria leucospilota</name>
    <dbReference type="NCBI Taxonomy" id="206669"/>
    <lineage>
        <taxon>Eukaryota</taxon>
        <taxon>Metazoa</taxon>
        <taxon>Echinodermata</taxon>
        <taxon>Eleutherozoa</taxon>
        <taxon>Echinozoa</taxon>
        <taxon>Holothuroidea</taxon>
        <taxon>Aspidochirotacea</taxon>
        <taxon>Aspidochirotida</taxon>
        <taxon>Holothuriidae</taxon>
        <taxon>Holothuria</taxon>
    </lineage>
</organism>
<evidence type="ECO:0000256" key="3">
    <source>
        <dbReference type="ARBA" id="ARBA00023002"/>
    </source>
</evidence>
<dbReference type="PRINTS" id="PR00080">
    <property type="entry name" value="SDRFAMILY"/>
</dbReference>
<comment type="similarity">
    <text evidence="1 4">Belongs to the short-chain dehydrogenases/reductases (SDR) family.</text>
</comment>
<dbReference type="PANTHER" id="PTHR43963">
    <property type="entry name" value="CARBONYL REDUCTASE 1-RELATED"/>
    <property type="match status" value="1"/>
</dbReference>
<comment type="caution">
    <text evidence="5">The sequence shown here is derived from an EMBL/GenBank/DDBJ whole genome shotgun (WGS) entry which is preliminary data.</text>
</comment>
<accession>A0A9Q0YGF2</accession>
<name>A0A9Q0YGF2_HOLLE</name>
<dbReference type="InterPro" id="IPR036291">
    <property type="entry name" value="NAD(P)-bd_dom_sf"/>
</dbReference>
<evidence type="ECO:0000256" key="1">
    <source>
        <dbReference type="ARBA" id="ARBA00006484"/>
    </source>
</evidence>
<dbReference type="Proteomes" id="UP001152320">
    <property type="component" value="Chromosome 20"/>
</dbReference>
<reference evidence="5" key="1">
    <citation type="submission" date="2021-10" db="EMBL/GenBank/DDBJ databases">
        <title>Tropical sea cucumber genome reveals ecological adaptation and Cuvierian tubules defense mechanism.</title>
        <authorList>
            <person name="Chen T."/>
        </authorList>
    </citation>
    <scope>NUCLEOTIDE SEQUENCE</scope>
    <source>
        <strain evidence="5">Nanhai2018</strain>
        <tissue evidence="5">Muscle</tissue>
    </source>
</reference>
<keyword evidence="2" id="KW-0521">NADP</keyword>